<gene>
    <name evidence="2" type="ORF">IPV69_15905</name>
</gene>
<feature type="transmembrane region" description="Helical" evidence="1">
    <location>
        <begin position="262"/>
        <end position="281"/>
    </location>
</feature>
<dbReference type="Proteomes" id="UP000593765">
    <property type="component" value="Chromosome"/>
</dbReference>
<evidence type="ECO:0000256" key="1">
    <source>
        <dbReference type="SAM" id="Phobius"/>
    </source>
</evidence>
<keyword evidence="1" id="KW-0472">Membrane</keyword>
<keyword evidence="1" id="KW-1133">Transmembrane helix</keyword>
<name>A0A7M2WQF2_9BACT</name>
<proteinExistence type="predicted"/>
<dbReference type="AlphaFoldDB" id="A0A7M2WQF2"/>
<evidence type="ECO:0000313" key="2">
    <source>
        <dbReference type="EMBL" id="QOV87765.1"/>
    </source>
</evidence>
<dbReference type="KEGG" id="hbs:IPV69_15905"/>
<keyword evidence="3" id="KW-1185">Reference proteome</keyword>
<feature type="transmembrane region" description="Helical" evidence="1">
    <location>
        <begin position="238"/>
        <end position="256"/>
    </location>
</feature>
<dbReference type="EMBL" id="CP063458">
    <property type="protein sequence ID" value="QOV87765.1"/>
    <property type="molecule type" value="Genomic_DNA"/>
</dbReference>
<keyword evidence="1" id="KW-0812">Transmembrane</keyword>
<protein>
    <submittedName>
        <fullName evidence="2">Uncharacterized protein</fullName>
    </submittedName>
</protein>
<dbReference type="RefSeq" id="WP_206290675.1">
    <property type="nucleotide sequence ID" value="NZ_CP063458.1"/>
</dbReference>
<reference evidence="2 3" key="1">
    <citation type="submission" date="2020-10" db="EMBL/GenBank/DDBJ databases">
        <title>Wide distribution of Phycisphaera-like planctomycetes from WD2101 soil group in peatlands and genome analysis of the first cultivated representative.</title>
        <authorList>
            <person name="Dedysh S.N."/>
            <person name="Beletsky A.V."/>
            <person name="Ivanova A."/>
            <person name="Kulichevskaya I.S."/>
            <person name="Suzina N.E."/>
            <person name="Philippov D.A."/>
            <person name="Rakitin A.L."/>
            <person name="Mardanov A.V."/>
            <person name="Ravin N.V."/>
        </authorList>
    </citation>
    <scope>NUCLEOTIDE SEQUENCE [LARGE SCALE GENOMIC DNA]</scope>
    <source>
        <strain evidence="2 3">M1803</strain>
    </source>
</reference>
<organism evidence="2 3">
    <name type="scientific">Humisphaera borealis</name>
    <dbReference type="NCBI Taxonomy" id="2807512"/>
    <lineage>
        <taxon>Bacteria</taxon>
        <taxon>Pseudomonadati</taxon>
        <taxon>Planctomycetota</taxon>
        <taxon>Phycisphaerae</taxon>
        <taxon>Tepidisphaerales</taxon>
        <taxon>Tepidisphaeraceae</taxon>
        <taxon>Humisphaera</taxon>
    </lineage>
</organism>
<evidence type="ECO:0000313" key="3">
    <source>
        <dbReference type="Proteomes" id="UP000593765"/>
    </source>
</evidence>
<sequence>MAIAIATLGAYVMPVFGQQVELSLPLEGYCRLGKATAIHISAEGLAASRLLLNGEGLVPVQVPATAGRVEATVPVMTQGLPPDRLTWTAGRQTGSTAITVRSLRTDERLVAVAGDSADAKAFAASLFSDKKPVLVTIDTNRPRLLWPPQAYDAADAVLLDQTSAARVDEAQLRVLLAAGTTVAIRSSAKPLGQWPWQQQGGWWVLRHAPVGPYGGVNVDAYDPTYAWDRSWPKSDRRTILLVCLLTSLVVAGASLWRGKGGFIAATVVCVCGVAGAAFYVMSLRPAVFAGGDVVIWNGSLSQRDRWTYVSAFREAHLSVEAADRMRPVLGSRGQLATLGLTLTCDATGNPDRYEFNLGTRNTIAFVSRSVSPSPPSDTQTRAEVRIDLIADKLYPGKVADQTATVPADVAGEWWGAVVMRP</sequence>
<accession>A0A7M2WQF2</accession>